<evidence type="ECO:0000313" key="14">
    <source>
        <dbReference type="EMBL" id="OEV11801.1"/>
    </source>
</evidence>
<reference evidence="14 15" key="1">
    <citation type="journal article" date="2016" name="Front. Microbiol.">
        <title>Comparative Genomics Analysis of Streptomyces Species Reveals Their Adaptation to the Marine Environment and Their Diversity at the Genomic Level.</title>
        <authorList>
            <person name="Tian X."/>
            <person name="Zhang Z."/>
            <person name="Yang T."/>
            <person name="Chen M."/>
            <person name="Li J."/>
            <person name="Chen F."/>
            <person name="Yang J."/>
            <person name="Li W."/>
            <person name="Zhang B."/>
            <person name="Zhang Z."/>
            <person name="Wu J."/>
            <person name="Zhang C."/>
            <person name="Long L."/>
            <person name="Xiao J."/>
        </authorList>
    </citation>
    <scope>NUCLEOTIDE SEQUENCE [LARGE SCALE GENOMIC DNA]</scope>
    <source>
        <strain evidence="14 15">SCSIO 10429</strain>
    </source>
</reference>
<keyword evidence="14" id="KW-0762">Sugar transport</keyword>
<feature type="domain" description="PTS EIIB type-2" evidence="13">
    <location>
        <begin position="210"/>
        <end position="301"/>
    </location>
</feature>
<feature type="domain" description="PTS EIIA type-2" evidence="12">
    <location>
        <begin position="6"/>
        <end position="149"/>
    </location>
</feature>
<dbReference type="Pfam" id="PF02302">
    <property type="entry name" value="PTS_IIB"/>
    <property type="match status" value="1"/>
</dbReference>
<evidence type="ECO:0000256" key="9">
    <source>
        <dbReference type="ARBA" id="ARBA00041175"/>
    </source>
</evidence>
<comment type="subcellular location">
    <subcellularLocation>
        <location evidence="1">Cytoplasm</location>
    </subcellularLocation>
</comment>
<evidence type="ECO:0000256" key="3">
    <source>
        <dbReference type="ARBA" id="ARBA00022490"/>
    </source>
</evidence>
<dbReference type="InterPro" id="IPR051351">
    <property type="entry name" value="Ascorbate-PTS_EIIA_comp"/>
</dbReference>
<feature type="compositionally biased region" description="Basic and acidic residues" evidence="11">
    <location>
        <begin position="187"/>
        <end position="198"/>
    </location>
</feature>
<evidence type="ECO:0000256" key="8">
    <source>
        <dbReference type="ARBA" id="ARBA00037387"/>
    </source>
</evidence>
<dbReference type="Proteomes" id="UP000176005">
    <property type="component" value="Unassembled WGS sequence"/>
</dbReference>
<evidence type="ECO:0000256" key="7">
    <source>
        <dbReference type="ARBA" id="ARBA00022777"/>
    </source>
</evidence>
<keyword evidence="3" id="KW-0963">Cytoplasm</keyword>
<dbReference type="EMBL" id="LJGW01000187">
    <property type="protein sequence ID" value="OEV11801.1"/>
    <property type="molecule type" value="Genomic_DNA"/>
</dbReference>
<dbReference type="GO" id="GO:0009401">
    <property type="term" value="P:phosphoenolpyruvate-dependent sugar phosphotransferase system"/>
    <property type="evidence" value="ECO:0007669"/>
    <property type="project" value="UniProtKB-KW"/>
</dbReference>
<dbReference type="PROSITE" id="PS51099">
    <property type="entry name" value="PTS_EIIB_TYPE_2"/>
    <property type="match status" value="1"/>
</dbReference>
<dbReference type="PROSITE" id="PS51094">
    <property type="entry name" value="PTS_EIIA_TYPE_2"/>
    <property type="match status" value="1"/>
</dbReference>
<evidence type="ECO:0000256" key="11">
    <source>
        <dbReference type="SAM" id="MobiDB-lite"/>
    </source>
</evidence>
<dbReference type="GO" id="GO:0016301">
    <property type="term" value="F:kinase activity"/>
    <property type="evidence" value="ECO:0007669"/>
    <property type="project" value="UniProtKB-KW"/>
</dbReference>
<comment type="function">
    <text evidence="8">The phosphoenolpyruvate-dependent sugar phosphotransferase system (sugar PTS), a major carbohydrate active transport system, catalyzes the phosphorylation of incoming sugar substrates concomitantly with their translocation across the cell membrane. The enzyme II UlaABC PTS system is involved in ascorbate transport.</text>
</comment>
<sequence length="302" mass="31519">MATVSELLPEDAVRLDAAAGDWREAIRLAGELMTRTGTGTADYTAEMIRNVEENGPYIVIAPGFALAHARPSPAVLRTGMSWVRLARPVEFGHETNDPVDLVVGLAAEDKGAHQAALAELARLLADPATERALREASGPEALLALLSGTQAPGEATGNATGNAAGDGTADDRADQADQADQAEGSEQDSRDDRSERSRASASASVSASVHKILTVCGNGLGTSLFLKNTLEQVLARWGWTSHVTVEATDTVSAKGKAGEAVAVFTSREIAAALAELSVPVRVIEDFTSTAEVDGALRDTYDV</sequence>
<dbReference type="Gene3D" id="3.40.930.10">
    <property type="entry name" value="Mannitol-specific EII, Chain A"/>
    <property type="match status" value="1"/>
</dbReference>
<dbReference type="AlphaFoldDB" id="A0A1E7L6R5"/>
<dbReference type="GO" id="GO:0005737">
    <property type="term" value="C:cytoplasm"/>
    <property type="evidence" value="ECO:0007669"/>
    <property type="project" value="UniProtKB-SubCell"/>
</dbReference>
<dbReference type="InterPro" id="IPR013011">
    <property type="entry name" value="PTS_EIIB_2"/>
</dbReference>
<name>A0A1E7L6R5_9ACTN</name>
<dbReference type="CDD" id="cd05563">
    <property type="entry name" value="PTS_IIB_ascorbate"/>
    <property type="match status" value="1"/>
</dbReference>
<protein>
    <recommendedName>
        <fullName evidence="9">Ascorbate-specific PTS system EIIA component</fullName>
    </recommendedName>
    <alternativeName>
        <fullName evidence="10">Ascorbate-specific phosphotransferase enzyme IIA component</fullName>
    </alternativeName>
</protein>
<dbReference type="GO" id="GO:0008982">
    <property type="term" value="F:protein-N(PI)-phosphohistidine-sugar phosphotransferase activity"/>
    <property type="evidence" value="ECO:0007669"/>
    <property type="project" value="InterPro"/>
</dbReference>
<evidence type="ECO:0000259" key="12">
    <source>
        <dbReference type="PROSITE" id="PS51094"/>
    </source>
</evidence>
<dbReference type="PANTHER" id="PTHR36203">
    <property type="entry name" value="ASCORBATE-SPECIFIC PTS SYSTEM EIIA COMPONENT"/>
    <property type="match status" value="1"/>
</dbReference>
<dbReference type="RefSeq" id="WP_070016723.1">
    <property type="nucleotide sequence ID" value="NZ_LJGW01000187.1"/>
</dbReference>
<accession>A0A1E7L6R5</accession>
<keyword evidence="15" id="KW-1185">Reference proteome</keyword>
<proteinExistence type="predicted"/>
<gene>
    <name evidence="14" type="ORF">AN218_11370</name>
</gene>
<dbReference type="InterPro" id="IPR016152">
    <property type="entry name" value="PTrfase/Anion_transptr"/>
</dbReference>
<keyword evidence="7" id="KW-0418">Kinase</keyword>
<evidence type="ECO:0000256" key="4">
    <source>
        <dbReference type="ARBA" id="ARBA00022553"/>
    </source>
</evidence>
<evidence type="ECO:0000256" key="5">
    <source>
        <dbReference type="ARBA" id="ARBA00022679"/>
    </source>
</evidence>
<dbReference type="PANTHER" id="PTHR36203:SF1">
    <property type="entry name" value="ASCORBATE-SPECIFIC PTS SYSTEM EIIA COMPONENT"/>
    <property type="match status" value="1"/>
</dbReference>
<dbReference type="Gene3D" id="3.40.50.2300">
    <property type="match status" value="1"/>
</dbReference>
<comment type="caution">
    <text evidence="14">The sequence shown here is derived from an EMBL/GenBank/DDBJ whole genome shotgun (WGS) entry which is preliminary data.</text>
</comment>
<dbReference type="InterPro" id="IPR036095">
    <property type="entry name" value="PTS_EIIB-like_sf"/>
</dbReference>
<feature type="compositionally biased region" description="Low complexity" evidence="11">
    <location>
        <begin position="153"/>
        <end position="167"/>
    </location>
</feature>
<dbReference type="SUPFAM" id="SSF55804">
    <property type="entry name" value="Phoshotransferase/anion transport protein"/>
    <property type="match status" value="1"/>
</dbReference>
<evidence type="ECO:0000259" key="13">
    <source>
        <dbReference type="PROSITE" id="PS51099"/>
    </source>
</evidence>
<evidence type="ECO:0000256" key="6">
    <source>
        <dbReference type="ARBA" id="ARBA00022683"/>
    </source>
</evidence>
<evidence type="ECO:0000313" key="15">
    <source>
        <dbReference type="Proteomes" id="UP000176005"/>
    </source>
</evidence>
<dbReference type="PATRIC" id="fig|518642.10.peg.2539"/>
<evidence type="ECO:0000256" key="2">
    <source>
        <dbReference type="ARBA" id="ARBA00022448"/>
    </source>
</evidence>
<feature type="region of interest" description="Disordered" evidence="11">
    <location>
        <begin position="152"/>
        <end position="202"/>
    </location>
</feature>
<evidence type="ECO:0000256" key="1">
    <source>
        <dbReference type="ARBA" id="ARBA00004496"/>
    </source>
</evidence>
<dbReference type="Pfam" id="PF00359">
    <property type="entry name" value="PTS_EIIA_2"/>
    <property type="match status" value="1"/>
</dbReference>
<evidence type="ECO:0000256" key="10">
    <source>
        <dbReference type="ARBA" id="ARBA00042072"/>
    </source>
</evidence>
<keyword evidence="6" id="KW-0598">Phosphotransferase system</keyword>
<dbReference type="InterPro" id="IPR003501">
    <property type="entry name" value="PTS_EIIB_2/3"/>
</dbReference>
<dbReference type="SUPFAM" id="SSF52794">
    <property type="entry name" value="PTS system IIB component-like"/>
    <property type="match status" value="1"/>
</dbReference>
<dbReference type="InterPro" id="IPR002178">
    <property type="entry name" value="PTS_EIIA_type-2_dom"/>
</dbReference>
<keyword evidence="2" id="KW-0813">Transport</keyword>
<keyword evidence="5" id="KW-0808">Transferase</keyword>
<organism evidence="14 15">
    <name type="scientific">Streptomyces nanshensis</name>
    <dbReference type="NCBI Taxonomy" id="518642"/>
    <lineage>
        <taxon>Bacteria</taxon>
        <taxon>Bacillati</taxon>
        <taxon>Actinomycetota</taxon>
        <taxon>Actinomycetes</taxon>
        <taxon>Kitasatosporales</taxon>
        <taxon>Streptomycetaceae</taxon>
        <taxon>Streptomyces</taxon>
    </lineage>
</organism>
<keyword evidence="4" id="KW-0597">Phosphoprotein</keyword>